<feature type="compositionally biased region" description="Basic and acidic residues" evidence="4">
    <location>
        <begin position="44"/>
        <end position="64"/>
    </location>
</feature>
<accession>A0AAF3EN43</accession>
<dbReference type="GO" id="GO:0007091">
    <property type="term" value="P:metaphase/anaphase transition of mitotic cell cycle"/>
    <property type="evidence" value="ECO:0007669"/>
    <property type="project" value="TreeGrafter"/>
</dbReference>
<dbReference type="GO" id="GO:0060090">
    <property type="term" value="F:molecular adaptor activity"/>
    <property type="evidence" value="ECO:0007669"/>
    <property type="project" value="TreeGrafter"/>
</dbReference>
<keyword evidence="5" id="KW-1185">Reference proteome</keyword>
<evidence type="ECO:0000256" key="2">
    <source>
        <dbReference type="ARBA" id="ARBA00022776"/>
    </source>
</evidence>
<dbReference type="GO" id="GO:0031145">
    <property type="term" value="P:anaphase-promoting complex-dependent catabolic process"/>
    <property type="evidence" value="ECO:0007669"/>
    <property type="project" value="TreeGrafter"/>
</dbReference>
<sequence length="1104" mass="124711">MIPIRHHQPLFTPVLIQTLPTLTWENLEERSRLEGVDPCFLRRADGLSDRSPEESFEEMRDVPTDRTSFLPASEPQPECSQPRVTATIMPNLKATPPMKITYKSLECYLWISSDRIVIAHHDGVPLLVYTASFQVKQAFVYHFGDKKDENSESVCIIGEKKIEIITSKGMFDYALPFEIGKVIPTPLCILIERASETDDFLSNTSSNLFTLTDTLVGVLPAILHKKGYTNEWYYPFDCEEVKVIGAEKDLLIVHDPTLETHLVYLIKKVEPDFWNTAAQVTEKETPISLRRFLLSPSKSLSASRQRSFRTPTTEQRTPGRGTEERGRLDFIQLLKQRRTPSVPDLGRTPVSAVSSFAESSMAGTSTMHQDTAFWPSHYPKIHEIEEYEFGDTLFDDYYGTNICIELLFSEKAVNAASTSAAAKKAFLTTDVIGIEYLALLIPVVDEQCELRLYNLGELRKGRISMEATMCKDASSLAEPGYMIVQDLNSNLQLHSGIKRLCLVALCAEPTRTDIFFQNGTDGFFWRSREYAWICNFSRFPMTFSNSLCKRIWDVLVQTVEPEKAISLISEIRSTLTPLQNVNEEIQRFLYLVNRHLGIKLSGDFWDPEFKLAISSPDVPRGGETEAKVPRPRRNLEDIARWALSYDLDPLTKASPTVKYEFLPNAFLSPDVQHILTALHTLYETIQLFKRKPPGFAFFMRNLYALNRALDCVDRAQIYASDDSNLRKIRFVTDNSQAIVKPAENLPLYVPAQIDILMQSRALTALPPNVSKDVAVVLLALATAYERVNLAGDLYQFLGNARKFFKDHPIGKSSLTSANFVSKTSLERLEFLLDEFPTILNFSSLSPMLEFLLKFKLFQLSENSRFLKIKKIDFQQPDGIASNEEGRLICRYRWPHDIRLFNVESLLDSSRPTFIPKRNHQNEADAREMSDQFVLTVAIRTMTLAFGIAALQLRSVRLYVNQPFIVPEICFSGRSFPENRPIELTIGDGLRSVRDWGDFYHGVSRGLSIRAADEHLISGEWIQNVFTEQSKPSATGAQAANNQNVKPSAASAGLLLGLGLNNHLPVLNIYNTHQMLASQDKFTSVALLLGYGASKIGTGDEQANC</sequence>
<dbReference type="GO" id="GO:0005680">
    <property type="term" value="C:anaphase-promoting complex"/>
    <property type="evidence" value="ECO:0007669"/>
    <property type="project" value="InterPro"/>
</dbReference>
<evidence type="ECO:0000313" key="5">
    <source>
        <dbReference type="Proteomes" id="UP000887575"/>
    </source>
</evidence>
<evidence type="ECO:0000256" key="3">
    <source>
        <dbReference type="ARBA" id="ARBA00023306"/>
    </source>
</evidence>
<dbReference type="GO" id="GO:0051301">
    <property type="term" value="P:cell division"/>
    <property type="evidence" value="ECO:0007669"/>
    <property type="project" value="UniProtKB-KW"/>
</dbReference>
<keyword evidence="2" id="KW-0498">Mitosis</keyword>
<evidence type="ECO:0000256" key="1">
    <source>
        <dbReference type="ARBA" id="ARBA00022618"/>
    </source>
</evidence>
<dbReference type="GO" id="GO:0070979">
    <property type="term" value="P:protein K11-linked ubiquitination"/>
    <property type="evidence" value="ECO:0007669"/>
    <property type="project" value="TreeGrafter"/>
</dbReference>
<dbReference type="AlphaFoldDB" id="A0AAF3EN43"/>
<dbReference type="PANTHER" id="PTHR12827:SF3">
    <property type="entry name" value="ANAPHASE-PROMOTING COMPLEX SUBUNIT 1"/>
    <property type="match status" value="1"/>
</dbReference>
<keyword evidence="3" id="KW-0131">Cell cycle</keyword>
<feature type="region of interest" description="Disordered" evidence="4">
    <location>
        <begin position="44"/>
        <end position="82"/>
    </location>
</feature>
<name>A0AAF3EN43_9BILA</name>
<dbReference type="InterPro" id="IPR024990">
    <property type="entry name" value="Apc1"/>
</dbReference>
<dbReference type="WBParaSite" id="MBELARI_LOCUS15465">
    <property type="protein sequence ID" value="MBELARI_LOCUS15465"/>
    <property type="gene ID" value="MBELARI_LOCUS15465"/>
</dbReference>
<evidence type="ECO:0000256" key="4">
    <source>
        <dbReference type="SAM" id="MobiDB-lite"/>
    </source>
</evidence>
<evidence type="ECO:0000313" key="6">
    <source>
        <dbReference type="WBParaSite" id="MBELARI_LOCUS15465"/>
    </source>
</evidence>
<dbReference type="Proteomes" id="UP000887575">
    <property type="component" value="Unassembled WGS sequence"/>
</dbReference>
<protein>
    <submittedName>
        <fullName evidence="6">Anaphase-promoting complex subunit 1</fullName>
    </submittedName>
</protein>
<feature type="region of interest" description="Disordered" evidence="4">
    <location>
        <begin position="300"/>
        <end position="323"/>
    </location>
</feature>
<dbReference type="PANTHER" id="PTHR12827">
    <property type="entry name" value="MEIOTIC CHECKPOINT REGULATOR TSG24 FAMILY MEMBER"/>
    <property type="match status" value="1"/>
</dbReference>
<keyword evidence="1" id="KW-0132">Cell division</keyword>
<feature type="compositionally biased region" description="Low complexity" evidence="4">
    <location>
        <begin position="309"/>
        <end position="320"/>
    </location>
</feature>
<organism evidence="5 6">
    <name type="scientific">Mesorhabditis belari</name>
    <dbReference type="NCBI Taxonomy" id="2138241"/>
    <lineage>
        <taxon>Eukaryota</taxon>
        <taxon>Metazoa</taxon>
        <taxon>Ecdysozoa</taxon>
        <taxon>Nematoda</taxon>
        <taxon>Chromadorea</taxon>
        <taxon>Rhabditida</taxon>
        <taxon>Rhabditina</taxon>
        <taxon>Rhabditomorpha</taxon>
        <taxon>Rhabditoidea</taxon>
        <taxon>Rhabditidae</taxon>
        <taxon>Mesorhabditinae</taxon>
        <taxon>Mesorhabditis</taxon>
    </lineage>
</organism>
<proteinExistence type="predicted"/>
<reference evidence="6" key="1">
    <citation type="submission" date="2024-02" db="UniProtKB">
        <authorList>
            <consortium name="WormBaseParasite"/>
        </authorList>
    </citation>
    <scope>IDENTIFICATION</scope>
</reference>